<sequence>MQYKKDWESTKQRFADYWKRDNEGMPLMRVVGVKPEFYPYSLPKEIKAKDMEDKYMNAKRIVASYRNYCETHVFLGDSFPNLNPDFGPGSLAGYLGSEINFQERTVWFERCVDDWETFPPLKFNPDNIWFKRHIKLFQECKELIGDDFPIAIPDLMENVDVLASLRGAQYLLDDMIDDVLEETNVILPRVQQVTDLYQQYYDAFYKYAEYEGGSAYTVFQIFGPGKTQKLQCDFSALLSPDYFRMFVLDSLKQATKTLDNVLYHLDGPEAIKHMDALMEVEGIDALQWTSGDYGPDGTLPEWDVIYDKARAAGKALWVKVYSGEFDDWIRNTERIVKKYGSKGLYLYFSDMPLAQAEELMAYAQKNWSNVKGTF</sequence>
<evidence type="ECO:0000313" key="2">
    <source>
        <dbReference type="Proteomes" id="UP000823935"/>
    </source>
</evidence>
<comment type="caution">
    <text evidence="1">The sequence shown here is derived from an EMBL/GenBank/DDBJ whole genome shotgun (WGS) entry which is preliminary data.</text>
</comment>
<dbReference type="InterPro" id="IPR038071">
    <property type="entry name" value="UROD/MetE-like_sf"/>
</dbReference>
<dbReference type="Gene3D" id="3.20.20.210">
    <property type="match status" value="1"/>
</dbReference>
<dbReference type="Proteomes" id="UP000823935">
    <property type="component" value="Unassembled WGS sequence"/>
</dbReference>
<gene>
    <name evidence="1" type="ORF">IAB44_01725</name>
</gene>
<protein>
    <submittedName>
        <fullName evidence="1">Trimethylamine corrinoid protein 2</fullName>
    </submittedName>
</protein>
<dbReference type="EMBL" id="DVIQ01000009">
    <property type="protein sequence ID" value="HIS30261.1"/>
    <property type="molecule type" value="Genomic_DNA"/>
</dbReference>
<proteinExistence type="predicted"/>
<accession>A0A9D1ER79</accession>
<organism evidence="1 2">
    <name type="scientific">Candidatus Limivivens intestinipullorum</name>
    <dbReference type="NCBI Taxonomy" id="2840858"/>
    <lineage>
        <taxon>Bacteria</taxon>
        <taxon>Bacillati</taxon>
        <taxon>Bacillota</taxon>
        <taxon>Clostridia</taxon>
        <taxon>Lachnospirales</taxon>
        <taxon>Lachnospiraceae</taxon>
        <taxon>Lachnospiraceae incertae sedis</taxon>
        <taxon>Candidatus Limivivens</taxon>
    </lineage>
</organism>
<name>A0A9D1ER79_9FIRM</name>
<dbReference type="AlphaFoldDB" id="A0A9D1ER79"/>
<reference evidence="1" key="1">
    <citation type="submission" date="2020-10" db="EMBL/GenBank/DDBJ databases">
        <authorList>
            <person name="Gilroy R."/>
        </authorList>
    </citation>
    <scope>NUCLEOTIDE SEQUENCE</scope>
    <source>
        <strain evidence="1">CHK190-19873</strain>
    </source>
</reference>
<evidence type="ECO:0000313" key="1">
    <source>
        <dbReference type="EMBL" id="HIS30261.1"/>
    </source>
</evidence>
<reference evidence="1" key="2">
    <citation type="journal article" date="2021" name="PeerJ">
        <title>Extensive microbial diversity within the chicken gut microbiome revealed by metagenomics and culture.</title>
        <authorList>
            <person name="Gilroy R."/>
            <person name="Ravi A."/>
            <person name="Getino M."/>
            <person name="Pursley I."/>
            <person name="Horton D.L."/>
            <person name="Alikhan N.F."/>
            <person name="Baker D."/>
            <person name="Gharbi K."/>
            <person name="Hall N."/>
            <person name="Watson M."/>
            <person name="Adriaenssens E.M."/>
            <person name="Foster-Nyarko E."/>
            <person name="Jarju S."/>
            <person name="Secka A."/>
            <person name="Antonio M."/>
            <person name="Oren A."/>
            <person name="Chaudhuri R.R."/>
            <person name="La Ragione R."/>
            <person name="Hildebrand F."/>
            <person name="Pallen M.J."/>
        </authorList>
    </citation>
    <scope>NUCLEOTIDE SEQUENCE</scope>
    <source>
        <strain evidence="1">CHK190-19873</strain>
    </source>
</reference>